<evidence type="ECO:0000256" key="2">
    <source>
        <dbReference type="ARBA" id="ARBA00022827"/>
    </source>
</evidence>
<gene>
    <name evidence="4" type="ORF">PBS001_LOCUS1242</name>
</gene>
<dbReference type="Proteomes" id="UP001158986">
    <property type="component" value="Unassembled WGS sequence"/>
</dbReference>
<keyword evidence="5" id="KW-1185">Reference proteome</keyword>
<dbReference type="PRINTS" id="PR00420">
    <property type="entry name" value="RNGMNOXGNASE"/>
</dbReference>
<comment type="caution">
    <text evidence="4">The sequence shown here is derived from an EMBL/GenBank/DDBJ whole genome shotgun (WGS) entry which is preliminary data.</text>
</comment>
<dbReference type="PANTHER" id="PTHR43004:SF6">
    <property type="entry name" value="FAD_NAD(P)-BINDING OXIDOREDUCTASE FAMILY PROTEIN"/>
    <property type="match status" value="1"/>
</dbReference>
<dbReference type="InterPro" id="IPR050641">
    <property type="entry name" value="RIFMO-like"/>
</dbReference>
<dbReference type="EMBL" id="CAKLCB010000072">
    <property type="protein sequence ID" value="CAH0514492.1"/>
    <property type="molecule type" value="Genomic_DNA"/>
</dbReference>
<evidence type="ECO:0000256" key="1">
    <source>
        <dbReference type="ARBA" id="ARBA00022630"/>
    </source>
</evidence>
<feature type="domain" description="FAD-binding" evidence="3">
    <location>
        <begin position="7"/>
        <end position="401"/>
    </location>
</feature>
<dbReference type="PANTHER" id="PTHR43004">
    <property type="entry name" value="TRK SYSTEM POTASSIUM UPTAKE PROTEIN"/>
    <property type="match status" value="1"/>
</dbReference>
<keyword evidence="2" id="KW-0274">FAD</keyword>
<evidence type="ECO:0000313" key="5">
    <source>
        <dbReference type="Proteomes" id="UP001158986"/>
    </source>
</evidence>
<name>A0ABN8CNA8_9STRA</name>
<evidence type="ECO:0000313" key="4">
    <source>
        <dbReference type="EMBL" id="CAH0514492.1"/>
    </source>
</evidence>
<dbReference type="InterPro" id="IPR002938">
    <property type="entry name" value="FAD-bd"/>
</dbReference>
<reference evidence="4 5" key="1">
    <citation type="submission" date="2021-11" db="EMBL/GenBank/DDBJ databases">
        <authorList>
            <person name="Islam A."/>
            <person name="Islam S."/>
            <person name="Flora M.S."/>
            <person name="Rahman M."/>
            <person name="Ziaur R.M."/>
            <person name="Epstein J.H."/>
            <person name="Hassan M."/>
            <person name="Klassen M."/>
            <person name="Woodard K."/>
            <person name="Webb A."/>
            <person name="Webby R.J."/>
            <person name="El Zowalaty M.E."/>
        </authorList>
    </citation>
    <scope>NUCLEOTIDE SEQUENCE [LARGE SCALE GENOMIC DNA]</scope>
    <source>
        <strain evidence="4">Pbs1</strain>
    </source>
</reference>
<dbReference type="InterPro" id="IPR036188">
    <property type="entry name" value="FAD/NAD-bd_sf"/>
</dbReference>
<protein>
    <recommendedName>
        <fullName evidence="3">FAD-binding domain-containing protein</fullName>
    </recommendedName>
</protein>
<dbReference type="Gene3D" id="3.30.9.10">
    <property type="entry name" value="D-Amino Acid Oxidase, subunit A, domain 2"/>
    <property type="match status" value="1"/>
</dbReference>
<keyword evidence="1" id="KW-0285">Flavoprotein</keyword>
<dbReference type="Gene3D" id="3.50.50.60">
    <property type="entry name" value="FAD/NAD(P)-binding domain"/>
    <property type="match status" value="1"/>
</dbReference>
<accession>A0ABN8CNA8</accession>
<sequence>MLVNKPRVLVVGGGPVGLVTAFMLEKLYHVPTRVVERQHSPTLHPQAHFLNLRTMEILYALMPQFHDRLLEQAAPSILWRDYVYCTGVGRAREIAHIDQFGPCILRDTIEQATTNGDNLRKSLTTLSPTQFLHFPQNRFETLLNEFLAENDLLVERGVELESLTLPAKGSATQQSQVTLRHLDTDTVEQASYDFILGADGAHSLVRQLCGIGMAGTLNLQSIANVHFTSKALSKAASENPAMLYFVFNKEIVGVLIAHDLYQGEWVFQIPFFPPQESIAWDFSIAQCKEIIRHILPKHVDVSNDDITIRSVGQWRMGARVAELYDAGKQRVFLVGDAAHQFPPAGGFGMNTGLQDAHNLVWKVALAIQMNTKTFLANGVNTQALLSSYGRERQPVAKINTQLSLRNVNRTMKVPQALNISYDNAQTLAKVMNSEPMQLLPMRAQRKIAQGIMRVGKMPLGFLDEAKDAGGRGSALGNRMRASVKDVVSRRKTLGMIFYHFDIGFSYDASSWAARAKKLMEDSAMDQSAEFRTDTGYGNKTIYSPTFCVGARFPHFWCYSNDAKVSTLDMTRLVMQNRKPAEEVGNVQFVLVVGERNAERVIRSCSSFASSVMAKYVSLIVMCSSAEVDAAIVEAQKSSAFGSVMSLQVVGEESKQTWAKFMTSKAAALVRPDGHVGALWTNKELEKFDGTMLTQSMQQAVQLS</sequence>
<dbReference type="Gene3D" id="3.40.30.120">
    <property type="match status" value="1"/>
</dbReference>
<dbReference type="SUPFAM" id="SSF51905">
    <property type="entry name" value="FAD/NAD(P)-binding domain"/>
    <property type="match status" value="1"/>
</dbReference>
<dbReference type="Pfam" id="PF01494">
    <property type="entry name" value="FAD_binding_3"/>
    <property type="match status" value="1"/>
</dbReference>
<organism evidence="4 5">
    <name type="scientific">Peronospora belbahrii</name>
    <dbReference type="NCBI Taxonomy" id="622444"/>
    <lineage>
        <taxon>Eukaryota</taxon>
        <taxon>Sar</taxon>
        <taxon>Stramenopiles</taxon>
        <taxon>Oomycota</taxon>
        <taxon>Peronosporomycetes</taxon>
        <taxon>Peronosporales</taxon>
        <taxon>Peronosporaceae</taxon>
        <taxon>Peronospora</taxon>
    </lineage>
</organism>
<proteinExistence type="predicted"/>
<evidence type="ECO:0000259" key="3">
    <source>
        <dbReference type="Pfam" id="PF01494"/>
    </source>
</evidence>